<dbReference type="EMBL" id="FMZH01000002">
    <property type="protein sequence ID" value="SDC57033.1"/>
    <property type="molecule type" value="Genomic_DNA"/>
</dbReference>
<organism evidence="1 2">
    <name type="scientific">Pedobacter soli</name>
    <dbReference type="NCBI Taxonomy" id="390242"/>
    <lineage>
        <taxon>Bacteria</taxon>
        <taxon>Pseudomonadati</taxon>
        <taxon>Bacteroidota</taxon>
        <taxon>Sphingobacteriia</taxon>
        <taxon>Sphingobacteriales</taxon>
        <taxon>Sphingobacteriaceae</taxon>
        <taxon>Pedobacter</taxon>
    </lineage>
</organism>
<proteinExistence type="predicted"/>
<dbReference type="PANTHER" id="PTHR35340">
    <property type="entry name" value="PQQ ENZYME REPEAT PROTEIN-RELATED"/>
    <property type="match status" value="1"/>
</dbReference>
<accession>A0A1G6MNA4</accession>
<dbReference type="Gene3D" id="2.120.10.30">
    <property type="entry name" value="TolB, C-terminal domain"/>
    <property type="match status" value="1"/>
</dbReference>
<dbReference type="InterPro" id="IPR010262">
    <property type="entry name" value="Arylsulfotransferase_bact"/>
</dbReference>
<dbReference type="STRING" id="390242.SAMN04488024_102400"/>
<dbReference type="Proteomes" id="UP000199455">
    <property type="component" value="Unassembled WGS sequence"/>
</dbReference>
<dbReference type="InterPro" id="IPR011042">
    <property type="entry name" value="6-blade_b-propeller_TolB-like"/>
</dbReference>
<protein>
    <submittedName>
        <fullName evidence="1">Arylsulfotransferase (ASST)</fullName>
    </submittedName>
</protein>
<dbReference type="Pfam" id="PF05935">
    <property type="entry name" value="Arylsulfotrans"/>
    <property type="match status" value="1"/>
</dbReference>
<evidence type="ECO:0000313" key="1">
    <source>
        <dbReference type="EMBL" id="SDC57033.1"/>
    </source>
</evidence>
<sequence>MYSFLFISNIPHIFNDQKFMKYILKSVVFLLVLALSGCSEKAGIKEIKVGLHNNNELKIQIDVNTGSDADVYIKYWPNKIADSAKLVTTLSKGKSKHTLVLCNILPKTSYAYQVITVNKGVETTSKTYTFESRELPEWLKDQFKAKSADDKLIPKEFKNGLILINKRYSPGMAYLVDYKGRLRWYHQVDNVGFKVINFNKDKTLLSILGSNDEPTSYGSQILEINLNGDTLLHLKKGQADFKQTIHHEILKNTKGELVTLFIDQKITDLSRIGGSKQDTINGDGIMVMDQKGKQIWKWSVFDALDPFADKALLKTKKDWMHANSLNYDTDGNYIISFYNNGQIWKIDSKTGKVIWKFGKGGDMTMPAEASFSQAHAVHINAEGNLMFFDNGIDKHQSGVYTFKLNQPAKSAALDMHIKLPPQIYNDRMGSAYMITPENILCCSSKRHIMVLTNRKGVLLWTLEASVPAYRAIFVNSEQLSPVLKP</sequence>
<dbReference type="PANTHER" id="PTHR35340:SF5">
    <property type="entry name" value="ASST-DOMAIN-CONTAINING PROTEIN"/>
    <property type="match status" value="1"/>
</dbReference>
<keyword evidence="2" id="KW-1185">Reference proteome</keyword>
<name>A0A1G6MNA4_9SPHI</name>
<dbReference type="InterPro" id="IPR011044">
    <property type="entry name" value="Quino_amine_DH_bsu"/>
</dbReference>
<dbReference type="AlphaFoldDB" id="A0A1G6MNA4"/>
<keyword evidence="1" id="KW-0808">Transferase</keyword>
<dbReference type="SUPFAM" id="SSF50969">
    <property type="entry name" value="YVTN repeat-like/Quinoprotein amine dehydrogenase"/>
    <property type="match status" value="1"/>
</dbReference>
<evidence type="ECO:0000313" key="2">
    <source>
        <dbReference type="Proteomes" id="UP000199455"/>
    </source>
</evidence>
<dbReference type="InterPro" id="IPR053143">
    <property type="entry name" value="Arylsulfate_ST"/>
</dbReference>
<gene>
    <name evidence="1" type="ORF">SAMN04488024_102400</name>
</gene>
<dbReference type="GO" id="GO:0004062">
    <property type="term" value="F:aryl sulfotransferase activity"/>
    <property type="evidence" value="ECO:0007669"/>
    <property type="project" value="InterPro"/>
</dbReference>
<reference evidence="2" key="1">
    <citation type="submission" date="2016-10" db="EMBL/GenBank/DDBJ databases">
        <authorList>
            <person name="Varghese N."/>
            <person name="Submissions S."/>
        </authorList>
    </citation>
    <scope>NUCLEOTIDE SEQUENCE [LARGE SCALE GENOMIC DNA]</scope>
    <source>
        <strain evidence="2">DSM 18609</strain>
    </source>
</reference>